<evidence type="ECO:0000259" key="19">
    <source>
        <dbReference type="PROSITE" id="PS51533"/>
    </source>
</evidence>
<feature type="compositionally biased region" description="Basic and acidic residues" evidence="16">
    <location>
        <begin position="783"/>
        <end position="801"/>
    </location>
</feature>
<dbReference type="GO" id="GO:0004386">
    <property type="term" value="F:helicase activity"/>
    <property type="evidence" value="ECO:0007669"/>
    <property type="project" value="UniProtKB-KW"/>
</dbReference>
<feature type="domain" description="Helicase C-terminal" evidence="18">
    <location>
        <begin position="1398"/>
        <end position="1571"/>
    </location>
</feature>
<dbReference type="Pfam" id="PF00176">
    <property type="entry name" value="SNF2-rel_dom"/>
    <property type="match status" value="1"/>
</dbReference>
<feature type="region of interest" description="Disordered" evidence="16">
    <location>
        <begin position="349"/>
        <end position="376"/>
    </location>
</feature>
<feature type="region of interest" description="Disordered" evidence="16">
    <location>
        <begin position="1779"/>
        <end position="1822"/>
    </location>
</feature>
<dbReference type="GO" id="GO:0005524">
    <property type="term" value="F:ATP binding"/>
    <property type="evidence" value="ECO:0007669"/>
    <property type="project" value="UniProtKB-KW"/>
</dbReference>
<feature type="compositionally biased region" description="Basic residues" evidence="16">
    <location>
        <begin position="525"/>
        <end position="535"/>
    </location>
</feature>
<keyword evidence="21" id="KW-1185">Reference proteome</keyword>
<dbReference type="InterPro" id="IPR013083">
    <property type="entry name" value="Znf_RING/FYVE/PHD"/>
</dbReference>
<evidence type="ECO:0000256" key="4">
    <source>
        <dbReference type="ARBA" id="ARBA00022454"/>
    </source>
</evidence>
<dbReference type="GO" id="GO:0003677">
    <property type="term" value="F:DNA binding"/>
    <property type="evidence" value="ECO:0007669"/>
    <property type="project" value="UniProtKB-KW"/>
</dbReference>
<feature type="compositionally biased region" description="Basic and acidic residues" evidence="16">
    <location>
        <begin position="619"/>
        <end position="629"/>
    </location>
</feature>
<dbReference type="PANTHER" id="PTHR45797:SF3">
    <property type="entry name" value="TRANSCRIPTIONAL REGULATOR ATRX HOMOLOG"/>
    <property type="match status" value="1"/>
</dbReference>
<feature type="region of interest" description="Disordered" evidence="16">
    <location>
        <begin position="449"/>
        <end position="686"/>
    </location>
</feature>
<dbReference type="PROSITE" id="PS51192">
    <property type="entry name" value="HELICASE_ATP_BIND_1"/>
    <property type="match status" value="1"/>
</dbReference>
<organism evidence="20 21">
    <name type="scientific">Rhynocoris fuscipes</name>
    <dbReference type="NCBI Taxonomy" id="488301"/>
    <lineage>
        <taxon>Eukaryota</taxon>
        <taxon>Metazoa</taxon>
        <taxon>Ecdysozoa</taxon>
        <taxon>Arthropoda</taxon>
        <taxon>Hexapoda</taxon>
        <taxon>Insecta</taxon>
        <taxon>Pterygota</taxon>
        <taxon>Neoptera</taxon>
        <taxon>Paraneoptera</taxon>
        <taxon>Hemiptera</taxon>
        <taxon>Heteroptera</taxon>
        <taxon>Panheteroptera</taxon>
        <taxon>Cimicomorpha</taxon>
        <taxon>Reduviidae</taxon>
        <taxon>Harpactorinae</taxon>
        <taxon>Harpactorini</taxon>
        <taxon>Rhynocoris</taxon>
    </lineage>
</organism>
<dbReference type="SMART" id="SM00487">
    <property type="entry name" value="DEXDc"/>
    <property type="match status" value="1"/>
</dbReference>
<feature type="domain" description="PHD-type" evidence="19">
    <location>
        <begin position="30"/>
        <end position="167"/>
    </location>
</feature>
<dbReference type="PROSITE" id="PS51194">
    <property type="entry name" value="HELICASE_CTER"/>
    <property type="match status" value="1"/>
</dbReference>
<dbReference type="Proteomes" id="UP001461498">
    <property type="component" value="Unassembled WGS sequence"/>
</dbReference>
<keyword evidence="7" id="KW-0863">Zinc-finger</keyword>
<evidence type="ECO:0000256" key="14">
    <source>
        <dbReference type="ARBA" id="ARBA00023242"/>
    </source>
</evidence>
<keyword evidence="5" id="KW-0479">Metal-binding</keyword>
<feature type="compositionally biased region" description="Basic and acidic residues" evidence="16">
    <location>
        <begin position="649"/>
        <end position="669"/>
    </location>
</feature>
<comment type="similarity">
    <text evidence="3">Belongs to the SNF2/RAD54 helicase family.</text>
</comment>
<dbReference type="InterPro" id="IPR014001">
    <property type="entry name" value="Helicase_ATP-bd"/>
</dbReference>
<dbReference type="Gene3D" id="3.40.50.300">
    <property type="entry name" value="P-loop containing nucleotide triphosphate hydrolases"/>
    <property type="match status" value="1"/>
</dbReference>
<dbReference type="GO" id="GO:0010468">
    <property type="term" value="P:regulation of gene expression"/>
    <property type="evidence" value="ECO:0007669"/>
    <property type="project" value="UniProtKB-ARBA"/>
</dbReference>
<sequence>MNNVKKHEHIYNKKDLPSTIEMKFRRKLYPDVSVIEERRVQCTACLKDIKHIILYKRKAYVHKHLDVLLCKDCHTFYDDGDFSVDEDGLDKYCRWCGQGGQLYICSECPCAFCKKCIKQNLARSAINAVEADDWRCFMCNDEPLRELKALCWAVNEHIQNLKNKRRSSSVKKSEKPKPIQQIKPIALKAIDLPFSNNNLECKQIVQKAKLTVKAFETELNSFCTTLKRRIIGSTEISDKIDTACDVNQCIRNINCIINQSFQTLNTFQESVNNFQKKWEKDLKNAVDKTVETVECSPEIICLDDNNINNDSDCEEILTINKSLNNSDKNKKIDRSIQIEPKEVLEVILDDNDEDTPVESKTEQVVEPDDDKEKTVAPRLRIKNVDELNGVVKIDKDDDDTSEEVKVNDSENKKNEGDNNLNDDSVSIIFESDNDTTTCNLNLIDKTNNSNKELENKNSEENKSSQVDSRRSSVDSVDQNKESNSQTEKTVEENVKEMEPVLEKKPSIDSSDGSLFSSDSSDNVKTKKKLTLKKKRNDSDTSSSKEKNIRKKNKTSVLSLIDNSSISDSSDSSISFTNKQSRIKEAKHSKESEQKHSSDDDGGKDDNNEEATKFFSSSEDDLRKLLDLKSLKKKRKHESSSSNSGSDSSNTKKDVKANKKKSKTADKELSLLDCLGDSDQENENCEKLENELELPSLRMDYNSLSVADHLLQLMSNSEDDRPAGNSSDDGDDSDKKTKKSTIKKQEKEKVDSENKKSSTSGGGSKYKYDKLLSTKLTDTDSSEAEEKWRKLKEKEAAAKNSDESNSGIDENRRKVIKEKKKKNKKTSRFFSSDSSDATVNGEDSASSSDEKSGKEKNDEEKTPPPKSRRRRRIKALSSGSDKSSADEDPAEAKLPDSGSKSRKNIRKVLKEENLQESTQTALKEEEERKKRIAEKQKLYNTFIANAKQAENGKELDEVVLDFDTETKKPLLALDKNLVKKLKPHQAEGIKFMWDSCFESLEEAKKNAGSGCILAHCMGLGKSLQVVSLLHTLLNNSDTGINTALIVCPVSTVLNWVNEFDKWLKDVGSGHDIEVFHMAKTQTSYRVFQLKEWRRCGGVMILGYNLYRILANEKIKVKASAKAAYRETLVDPGPDIVICDEGHLLKNEQTAISVAMNKIKTRRRIVLTGTPLQNNLVEYHCMVQFVKPNLLGTKKEFKNRFVHPIQNGQFEDSTAHDVKVMKRRAHVLHKMLDGIVQRKDYNVLTPYLPPKYEYVIHLKMSNLQCTLYQHYLDNLAERKLFIDFQSLMRICIHPQALLMKSEKDSLKEEEEDDSEGSLKKFIDDGSDSSSSSSSLATSSASGGDSLSNQPSVSRRKTRATAGEIEEEEIPVKKSEWWSELVSDEQLEDITTGTKIFLFFVILKYCEEIGDKLLVFSQSLFTLDVLEYFLNKIDEESQKSEPNPGIKDFAGSWAKGLDYFRMDGASSFDNRNSWCKAFNSERNTRARLFLISTRAGGLGINLTGANRVIIFDASWNPSYDVQSLFRVFRFGQTKPCYIYRFLSKGTMEEKIYERQVAKLSTSLRVIDEHQIDRHFSSSSLAELYTFDPEGSELRATPVLPKDRVMAELIQSHSDIILSYHQHDSLLENQEDEGLTEEERKAAWIEFENEKQPKPQFFGNNLIVNEIEQKLKEQMPNSTDEEIKKRALDILYRYQQLQFQQQQQQQQQFQQQQFQQQQFQQQQHKEFVQKMQQQFQQKFQAQQMPVRFPTMQQLKPATMTSPFTMKTSYQPYRFPPSVVKQYARNPKAMVNTQSDKPSTSSTSTSTTSNSTSKNSEPTLVTLLSDD</sequence>
<evidence type="ECO:0000313" key="20">
    <source>
        <dbReference type="EMBL" id="KAK9509587.1"/>
    </source>
</evidence>
<feature type="region of interest" description="Disordered" evidence="16">
    <location>
        <begin position="1301"/>
        <end position="1365"/>
    </location>
</feature>
<dbReference type="InterPro" id="IPR038718">
    <property type="entry name" value="SNF2-like_sf"/>
</dbReference>
<dbReference type="InterPro" id="IPR011011">
    <property type="entry name" value="Znf_FYVE_PHD"/>
</dbReference>
<evidence type="ECO:0000256" key="3">
    <source>
        <dbReference type="ARBA" id="ARBA00007025"/>
    </source>
</evidence>
<evidence type="ECO:0000313" key="21">
    <source>
        <dbReference type="Proteomes" id="UP001461498"/>
    </source>
</evidence>
<evidence type="ECO:0000256" key="2">
    <source>
        <dbReference type="ARBA" id="ARBA00004574"/>
    </source>
</evidence>
<dbReference type="InterPro" id="IPR027417">
    <property type="entry name" value="P-loop_NTPase"/>
</dbReference>
<feature type="compositionally biased region" description="Basic and acidic residues" evidence="16">
    <location>
        <begin position="581"/>
        <end position="611"/>
    </location>
</feature>
<dbReference type="PROSITE" id="PS51533">
    <property type="entry name" value="ADD"/>
    <property type="match status" value="1"/>
</dbReference>
<evidence type="ECO:0000256" key="1">
    <source>
        <dbReference type="ARBA" id="ARBA00004123"/>
    </source>
</evidence>
<dbReference type="GO" id="GO:0016887">
    <property type="term" value="F:ATP hydrolysis activity"/>
    <property type="evidence" value="ECO:0007669"/>
    <property type="project" value="InterPro"/>
</dbReference>
<dbReference type="Gene3D" id="3.30.40.10">
    <property type="entry name" value="Zinc/RING finger domain, C3HC4 (zinc finger)"/>
    <property type="match status" value="1"/>
</dbReference>
<feature type="compositionally biased region" description="Basic and acidic residues" evidence="16">
    <location>
        <begin position="536"/>
        <end position="546"/>
    </location>
</feature>
<dbReference type="InterPro" id="IPR049730">
    <property type="entry name" value="SNF2/RAD54-like_C"/>
</dbReference>
<evidence type="ECO:0000256" key="9">
    <source>
        <dbReference type="ARBA" id="ARBA00022806"/>
    </source>
</evidence>
<dbReference type="GO" id="GO:0008270">
    <property type="term" value="F:zinc ion binding"/>
    <property type="evidence" value="ECO:0007669"/>
    <property type="project" value="UniProtKB-KW"/>
</dbReference>
<evidence type="ECO:0000256" key="6">
    <source>
        <dbReference type="ARBA" id="ARBA00022741"/>
    </source>
</evidence>
<dbReference type="GO" id="GO:0005634">
    <property type="term" value="C:nucleus"/>
    <property type="evidence" value="ECO:0007669"/>
    <property type="project" value="UniProtKB-SubCell"/>
</dbReference>
<feature type="compositionally biased region" description="Basic residues" evidence="16">
    <location>
        <begin position="813"/>
        <end position="826"/>
    </location>
</feature>
<feature type="region of interest" description="Disordered" evidence="16">
    <location>
        <begin position="711"/>
        <end position="903"/>
    </location>
</feature>
<keyword evidence="12" id="KW-0779">Telomere</keyword>
<dbReference type="InterPro" id="IPR000330">
    <property type="entry name" value="SNF2_N"/>
</dbReference>
<keyword evidence="10" id="KW-0862">Zinc</keyword>
<dbReference type="SUPFAM" id="SSF52540">
    <property type="entry name" value="P-loop containing nucleoside triphosphate hydrolases"/>
    <property type="match status" value="2"/>
</dbReference>
<evidence type="ECO:0000256" key="15">
    <source>
        <dbReference type="ARBA" id="ARBA00031106"/>
    </source>
</evidence>
<feature type="compositionally biased region" description="Polar residues" evidence="16">
    <location>
        <begin position="827"/>
        <end position="846"/>
    </location>
</feature>
<dbReference type="SUPFAM" id="SSF57903">
    <property type="entry name" value="FYVE/PHD zinc finger"/>
    <property type="match status" value="1"/>
</dbReference>
<comment type="subcellular location">
    <subcellularLocation>
        <location evidence="2">Chromosome</location>
        <location evidence="2">Telomere</location>
    </subcellularLocation>
    <subcellularLocation>
        <location evidence="1">Nucleus</location>
    </subcellularLocation>
</comment>
<keyword evidence="8" id="KW-0378">Hydrolase</keyword>
<evidence type="ECO:0000256" key="8">
    <source>
        <dbReference type="ARBA" id="ARBA00022801"/>
    </source>
</evidence>
<dbReference type="InterPro" id="IPR044574">
    <property type="entry name" value="ARIP4-like"/>
</dbReference>
<evidence type="ECO:0000259" key="17">
    <source>
        <dbReference type="PROSITE" id="PS51192"/>
    </source>
</evidence>
<comment type="caution">
    <text evidence="20">The sequence shown here is derived from an EMBL/GenBank/DDBJ whole genome shotgun (WGS) entry which is preliminary data.</text>
</comment>
<evidence type="ECO:0000256" key="16">
    <source>
        <dbReference type="SAM" id="MobiDB-lite"/>
    </source>
</evidence>
<feature type="compositionally biased region" description="Basic and acidic residues" evidence="16">
    <location>
        <begin position="451"/>
        <end position="480"/>
    </location>
</feature>
<dbReference type="CDD" id="cd11726">
    <property type="entry name" value="ADDz_ATRX"/>
    <property type="match status" value="1"/>
</dbReference>
<feature type="compositionally biased region" description="Basic and acidic residues" evidence="16">
    <location>
        <begin position="488"/>
        <end position="506"/>
    </location>
</feature>
<feature type="compositionally biased region" description="Basic and acidic residues" evidence="16">
    <location>
        <begin position="402"/>
        <end position="416"/>
    </location>
</feature>
<dbReference type="Pfam" id="PF17981">
    <property type="entry name" value="ADD_ATRX"/>
    <property type="match status" value="1"/>
</dbReference>
<feature type="compositionally biased region" description="Low complexity" evidence="16">
    <location>
        <begin position="1325"/>
        <end position="1345"/>
    </location>
</feature>
<dbReference type="InterPro" id="IPR001650">
    <property type="entry name" value="Helicase_C-like"/>
</dbReference>
<accession>A0AAW1DGD9</accession>
<dbReference type="PANTHER" id="PTHR45797">
    <property type="entry name" value="RAD54-LIKE"/>
    <property type="match status" value="1"/>
</dbReference>
<dbReference type="InterPro" id="IPR041430">
    <property type="entry name" value="ADD_ATRX"/>
</dbReference>
<dbReference type="Gene3D" id="3.40.50.10810">
    <property type="entry name" value="Tandem AAA-ATPase domain"/>
    <property type="match status" value="1"/>
</dbReference>
<evidence type="ECO:0000256" key="12">
    <source>
        <dbReference type="ARBA" id="ARBA00022895"/>
    </source>
</evidence>
<evidence type="ECO:0000256" key="10">
    <source>
        <dbReference type="ARBA" id="ARBA00022833"/>
    </source>
</evidence>
<dbReference type="EMBL" id="JAPXFL010000003">
    <property type="protein sequence ID" value="KAK9509587.1"/>
    <property type="molecule type" value="Genomic_DNA"/>
</dbReference>
<reference evidence="20 21" key="1">
    <citation type="submission" date="2022-12" db="EMBL/GenBank/DDBJ databases">
        <title>Chromosome-level genome assembly of true bugs.</title>
        <authorList>
            <person name="Ma L."/>
            <person name="Li H."/>
        </authorList>
    </citation>
    <scope>NUCLEOTIDE SEQUENCE [LARGE SCALE GENOMIC DNA]</scope>
    <source>
        <strain evidence="20">Lab_2022b</strain>
    </source>
</reference>
<keyword evidence="4" id="KW-0158">Chromosome</keyword>
<dbReference type="CDD" id="cd18793">
    <property type="entry name" value="SF2_C_SNF"/>
    <property type="match status" value="1"/>
</dbReference>
<keyword evidence="13" id="KW-0238">DNA-binding</keyword>
<feature type="region of interest" description="Disordered" evidence="16">
    <location>
        <begin position="393"/>
        <end position="422"/>
    </location>
</feature>
<feature type="compositionally biased region" description="Low complexity" evidence="16">
    <location>
        <begin position="639"/>
        <end position="648"/>
    </location>
</feature>
<dbReference type="InterPro" id="IPR025766">
    <property type="entry name" value="ADD"/>
</dbReference>
<dbReference type="GO" id="GO:0000781">
    <property type="term" value="C:chromosome, telomeric region"/>
    <property type="evidence" value="ECO:0007669"/>
    <property type="project" value="UniProtKB-SubCell"/>
</dbReference>
<evidence type="ECO:0000256" key="7">
    <source>
        <dbReference type="ARBA" id="ARBA00022771"/>
    </source>
</evidence>
<keyword evidence="14" id="KW-0539">Nucleus</keyword>
<evidence type="ECO:0000256" key="13">
    <source>
        <dbReference type="ARBA" id="ARBA00023125"/>
    </source>
</evidence>
<dbReference type="EMBL" id="JAPXFL010000003">
    <property type="protein sequence ID" value="KAK9509589.1"/>
    <property type="molecule type" value="Genomic_DNA"/>
</dbReference>
<feature type="compositionally biased region" description="Basic and acidic residues" evidence="16">
    <location>
        <begin position="742"/>
        <end position="755"/>
    </location>
</feature>
<feature type="compositionally biased region" description="Low complexity" evidence="16">
    <location>
        <begin position="555"/>
        <end position="574"/>
    </location>
</feature>
<evidence type="ECO:0000256" key="11">
    <source>
        <dbReference type="ARBA" id="ARBA00022840"/>
    </source>
</evidence>
<feature type="compositionally biased region" description="Low complexity" evidence="16">
    <location>
        <begin position="1794"/>
        <end position="1811"/>
    </location>
</feature>
<proteinExistence type="inferred from homology"/>
<evidence type="ECO:0000259" key="18">
    <source>
        <dbReference type="PROSITE" id="PS51194"/>
    </source>
</evidence>
<name>A0AAW1DGD9_9HEMI</name>
<feature type="compositionally biased region" description="Basic and acidic residues" evidence="16">
    <location>
        <begin position="847"/>
        <end position="862"/>
    </location>
</feature>
<protein>
    <recommendedName>
        <fullName evidence="15">ATP-dependent helicase ATRX</fullName>
    </recommendedName>
</protein>
<evidence type="ECO:0000256" key="5">
    <source>
        <dbReference type="ARBA" id="ARBA00022723"/>
    </source>
</evidence>
<keyword evidence="9" id="KW-0347">Helicase</keyword>
<keyword evidence="6" id="KW-0547">Nucleotide-binding</keyword>
<dbReference type="Pfam" id="PF00271">
    <property type="entry name" value="Helicase_C"/>
    <property type="match status" value="1"/>
</dbReference>
<keyword evidence="11" id="KW-0067">ATP-binding</keyword>
<feature type="compositionally biased region" description="Low complexity" evidence="16">
    <location>
        <begin position="507"/>
        <end position="520"/>
    </location>
</feature>
<gene>
    <name evidence="20" type="ORF">O3M35_006868</name>
</gene>
<dbReference type="SMART" id="SM00490">
    <property type="entry name" value="HELICc"/>
    <property type="match status" value="1"/>
</dbReference>
<feature type="domain" description="Helicase ATP-binding" evidence="17">
    <location>
        <begin position="1001"/>
        <end position="1187"/>
    </location>
</feature>